<dbReference type="EMBL" id="BAABWN010000020">
    <property type="protein sequence ID" value="GAA6170161.1"/>
    <property type="molecule type" value="Genomic_DNA"/>
</dbReference>
<comment type="caution">
    <text evidence="2">The sequence shown here is derived from an EMBL/GenBank/DDBJ whole genome shotgun (WGS) entry which is preliminary data.</text>
</comment>
<dbReference type="Proteomes" id="UP001465153">
    <property type="component" value="Unassembled WGS sequence"/>
</dbReference>
<dbReference type="Pfam" id="PF00561">
    <property type="entry name" value="Abhydrolase_1"/>
    <property type="match status" value="1"/>
</dbReference>
<gene>
    <name evidence="2" type="ORF">NBRC116591_39740</name>
</gene>
<evidence type="ECO:0000313" key="2">
    <source>
        <dbReference type="EMBL" id="GAA6170161.1"/>
    </source>
</evidence>
<dbReference type="InterPro" id="IPR051340">
    <property type="entry name" value="Haloalkane_dehalogenase"/>
</dbReference>
<organism evidence="2 3">
    <name type="scientific">Sessilibacter corallicola</name>
    <dbReference type="NCBI Taxonomy" id="2904075"/>
    <lineage>
        <taxon>Bacteria</taxon>
        <taxon>Pseudomonadati</taxon>
        <taxon>Pseudomonadota</taxon>
        <taxon>Gammaproteobacteria</taxon>
        <taxon>Cellvibrionales</taxon>
        <taxon>Cellvibrionaceae</taxon>
        <taxon>Sessilibacter</taxon>
    </lineage>
</organism>
<protein>
    <recommendedName>
        <fullName evidence="1">AB hydrolase-1 domain-containing protein</fullName>
    </recommendedName>
</protein>
<proteinExistence type="predicted"/>
<dbReference type="SUPFAM" id="SSF53474">
    <property type="entry name" value="alpha/beta-Hydrolases"/>
    <property type="match status" value="1"/>
</dbReference>
<feature type="domain" description="AB hydrolase-1" evidence="1">
    <location>
        <begin position="46"/>
        <end position="91"/>
    </location>
</feature>
<sequence length="247" mass="28422">MSELPPIKYGYENIENIDIFYREAGIDKSKKLLILQRFPYSTSAINSLISELSQDFHVIAPDYPGFGNSSRPSPNLFDYTFENLALILKIFAKRKNLTNYEIFIEDSNLEIGQSLISIDAKNIHGVIISHSLSDHSENMNDHDHLIKQNYSEKTSYQIQNNELHLFKSTNNLDYDESQIYDRLFGQPKVNDKSLLLSNIENEGISVKKLGHKKNNVDIKETMQTTKPYPQISQRINHTDSHIFLVSP</sequence>
<evidence type="ECO:0000313" key="3">
    <source>
        <dbReference type="Proteomes" id="UP001465153"/>
    </source>
</evidence>
<dbReference type="RefSeq" id="WP_353304492.1">
    <property type="nucleotide sequence ID" value="NZ_BAABWN010000020.1"/>
</dbReference>
<accession>A0ABQ0AEV1</accession>
<dbReference type="InterPro" id="IPR000073">
    <property type="entry name" value="AB_hydrolase_1"/>
</dbReference>
<dbReference type="PANTHER" id="PTHR42977:SF1">
    <property type="entry name" value="BLR6576 PROTEIN"/>
    <property type="match status" value="1"/>
</dbReference>
<name>A0ABQ0AEV1_9GAMM</name>
<reference evidence="2 3" key="1">
    <citation type="submission" date="2024-04" db="EMBL/GenBank/DDBJ databases">
        <title>Draft genome sequence of Sessilibacter corallicola NBRC 116591.</title>
        <authorList>
            <person name="Miyakawa T."/>
            <person name="Kusuya Y."/>
            <person name="Miura T."/>
        </authorList>
    </citation>
    <scope>NUCLEOTIDE SEQUENCE [LARGE SCALE GENOMIC DNA]</scope>
    <source>
        <strain evidence="2 3">KU-00831-HH</strain>
    </source>
</reference>
<dbReference type="InterPro" id="IPR029058">
    <property type="entry name" value="AB_hydrolase_fold"/>
</dbReference>
<dbReference type="PANTHER" id="PTHR42977">
    <property type="entry name" value="HYDROLASE-RELATED"/>
    <property type="match status" value="1"/>
</dbReference>
<dbReference type="Gene3D" id="3.40.50.1820">
    <property type="entry name" value="alpha/beta hydrolase"/>
    <property type="match status" value="1"/>
</dbReference>
<keyword evidence="3" id="KW-1185">Reference proteome</keyword>
<evidence type="ECO:0000259" key="1">
    <source>
        <dbReference type="Pfam" id="PF00561"/>
    </source>
</evidence>